<feature type="transmembrane region" description="Helical" evidence="1">
    <location>
        <begin position="117"/>
        <end position="143"/>
    </location>
</feature>
<sequence>MRTPRRGVRQEGPAMDKRWRDLGVLVAALFAVNVVARLIIRLGFDGDDTVADRVSLAMFTVIGLILAVVAFRWGRRRPLAGWAADMALVVPVAMLLTVLVGPLLVGHNPFAGGAGTFFAQIWLYLLATGAGLLIGYLVLTALGRDYRSQQLKRYAEVKAAKPRRVVRR</sequence>
<reference evidence="2 3" key="1">
    <citation type="submission" date="2020-11" db="EMBL/GenBank/DDBJ databases">
        <title>Sequencing the genomes of 1000 actinobacteria strains.</title>
        <authorList>
            <person name="Klenk H.-P."/>
        </authorList>
    </citation>
    <scope>NUCLEOTIDE SEQUENCE [LARGE SCALE GENOMIC DNA]</scope>
    <source>
        <strain evidence="2 3">DSM 101692</strain>
    </source>
</reference>
<feature type="transmembrane region" description="Helical" evidence="1">
    <location>
        <begin position="21"/>
        <end position="44"/>
    </location>
</feature>
<accession>A0ABS0JRS3</accession>
<dbReference type="EMBL" id="JADOTX010000001">
    <property type="protein sequence ID" value="MBG6069747.1"/>
    <property type="molecule type" value="Genomic_DNA"/>
</dbReference>
<keyword evidence="1" id="KW-1133">Transmembrane helix</keyword>
<keyword evidence="3" id="KW-1185">Reference proteome</keyword>
<proteinExistence type="predicted"/>
<comment type="caution">
    <text evidence="2">The sequence shown here is derived from an EMBL/GenBank/DDBJ whole genome shotgun (WGS) entry which is preliminary data.</text>
</comment>
<feature type="transmembrane region" description="Helical" evidence="1">
    <location>
        <begin position="56"/>
        <end position="74"/>
    </location>
</feature>
<organism evidence="2 3">
    <name type="scientific">Micromonospora ureilytica</name>
    <dbReference type="NCBI Taxonomy" id="709868"/>
    <lineage>
        <taxon>Bacteria</taxon>
        <taxon>Bacillati</taxon>
        <taxon>Actinomycetota</taxon>
        <taxon>Actinomycetes</taxon>
        <taxon>Micromonosporales</taxon>
        <taxon>Micromonosporaceae</taxon>
        <taxon>Micromonospora</taxon>
    </lineage>
</organism>
<feature type="transmembrane region" description="Helical" evidence="1">
    <location>
        <begin position="86"/>
        <end position="105"/>
    </location>
</feature>
<evidence type="ECO:0000313" key="3">
    <source>
        <dbReference type="Proteomes" id="UP000614915"/>
    </source>
</evidence>
<evidence type="ECO:0000256" key="1">
    <source>
        <dbReference type="SAM" id="Phobius"/>
    </source>
</evidence>
<dbReference type="Proteomes" id="UP000614915">
    <property type="component" value="Unassembled WGS sequence"/>
</dbReference>
<gene>
    <name evidence="2" type="ORF">IW248_006034</name>
</gene>
<keyword evidence="1" id="KW-0472">Membrane</keyword>
<name>A0ABS0JRS3_9ACTN</name>
<protein>
    <submittedName>
        <fullName evidence="2">Cation transport ATPase</fullName>
    </submittedName>
</protein>
<evidence type="ECO:0000313" key="2">
    <source>
        <dbReference type="EMBL" id="MBG6069747.1"/>
    </source>
</evidence>
<keyword evidence="1" id="KW-0812">Transmembrane</keyword>